<dbReference type="KEGG" id="ock:EXM22_00460"/>
<dbReference type="InterPro" id="IPR004100">
    <property type="entry name" value="ATPase_F1/V1/A1_a/bsu_N"/>
</dbReference>
<comment type="similarity">
    <text evidence="1 5">Belongs to the ATPase alpha/beta chains family.</text>
</comment>
<dbReference type="PANTHER" id="PTHR43389:SF4">
    <property type="entry name" value="V-TYPE PROTON ATPASE SUBUNIT B"/>
    <property type="match status" value="1"/>
</dbReference>
<feature type="domain" description="ATPase F1/V1/A1 complex alpha/beta subunit nucleotide-binding" evidence="6">
    <location>
        <begin position="144"/>
        <end position="362"/>
    </location>
</feature>
<dbReference type="CDD" id="cd18112">
    <property type="entry name" value="ATP-synt_V_A-type_beta_C"/>
    <property type="match status" value="1"/>
</dbReference>
<dbReference type="Pfam" id="PF22919">
    <property type="entry name" value="ATP-synt_VA_C"/>
    <property type="match status" value="1"/>
</dbReference>
<dbReference type="NCBIfam" id="NF003235">
    <property type="entry name" value="PRK04196.1"/>
    <property type="match status" value="1"/>
</dbReference>
<dbReference type="Proteomes" id="UP000324209">
    <property type="component" value="Chromosome"/>
</dbReference>
<dbReference type="CDD" id="cd18118">
    <property type="entry name" value="ATP-synt_V_A-type_beta_N"/>
    <property type="match status" value="1"/>
</dbReference>
<accession>A0A5C1QER6</accession>
<protein>
    <recommendedName>
        <fullName evidence="5">V-type ATP synthase beta chain</fullName>
    </recommendedName>
    <alternativeName>
        <fullName evidence="5">V-ATPase subunit B</fullName>
    </alternativeName>
</protein>
<dbReference type="InterPro" id="IPR027417">
    <property type="entry name" value="P-loop_NTPase"/>
</dbReference>
<dbReference type="CDD" id="cd01135">
    <property type="entry name" value="V_A-ATPase_B"/>
    <property type="match status" value="1"/>
</dbReference>
<dbReference type="EMBL" id="CP036150">
    <property type="protein sequence ID" value="QEN06535.1"/>
    <property type="molecule type" value="Genomic_DNA"/>
</dbReference>
<evidence type="ECO:0000313" key="9">
    <source>
        <dbReference type="EMBL" id="QEN06535.1"/>
    </source>
</evidence>
<dbReference type="HAMAP" id="MF_00310">
    <property type="entry name" value="ATP_synth_B_arch"/>
    <property type="match status" value="1"/>
</dbReference>
<dbReference type="SUPFAM" id="SSF52540">
    <property type="entry name" value="P-loop containing nucleoside triphosphate hydrolases"/>
    <property type="match status" value="1"/>
</dbReference>
<dbReference type="Pfam" id="PF00006">
    <property type="entry name" value="ATP-synt_ab"/>
    <property type="match status" value="1"/>
</dbReference>
<comment type="function">
    <text evidence="4 5">Produces ATP from ADP in the presence of a proton gradient across the membrane. The V-type beta chain is a regulatory subunit.</text>
</comment>
<dbReference type="GO" id="GO:0046933">
    <property type="term" value="F:proton-transporting ATP synthase activity, rotational mechanism"/>
    <property type="evidence" value="ECO:0007669"/>
    <property type="project" value="UniProtKB-UniRule"/>
</dbReference>
<evidence type="ECO:0000256" key="4">
    <source>
        <dbReference type="ARBA" id="ARBA00059599"/>
    </source>
</evidence>
<evidence type="ECO:0000259" key="8">
    <source>
        <dbReference type="Pfam" id="PF22919"/>
    </source>
</evidence>
<keyword evidence="10" id="KW-1185">Reference proteome</keyword>
<dbReference type="GO" id="GO:0042777">
    <property type="term" value="P:proton motive force-driven plasma membrane ATP synthesis"/>
    <property type="evidence" value="ECO:0007669"/>
    <property type="project" value="UniProtKB-UniRule"/>
</dbReference>
<evidence type="ECO:0000259" key="7">
    <source>
        <dbReference type="Pfam" id="PF02874"/>
    </source>
</evidence>
<organism evidence="9 10">
    <name type="scientific">Oceanispirochaeta crateris</name>
    <dbReference type="NCBI Taxonomy" id="2518645"/>
    <lineage>
        <taxon>Bacteria</taxon>
        <taxon>Pseudomonadati</taxon>
        <taxon>Spirochaetota</taxon>
        <taxon>Spirochaetia</taxon>
        <taxon>Spirochaetales</taxon>
        <taxon>Spirochaetaceae</taxon>
        <taxon>Oceanispirochaeta</taxon>
    </lineage>
</organism>
<keyword evidence="5" id="KW-0066">ATP synthesis</keyword>
<keyword evidence="2 5" id="KW-0813">Transport</keyword>
<evidence type="ECO:0000259" key="6">
    <source>
        <dbReference type="Pfam" id="PF00006"/>
    </source>
</evidence>
<evidence type="ECO:0000256" key="2">
    <source>
        <dbReference type="ARBA" id="ARBA00022448"/>
    </source>
</evidence>
<dbReference type="Pfam" id="PF02874">
    <property type="entry name" value="ATP-synt_ab_N"/>
    <property type="match status" value="1"/>
</dbReference>
<dbReference type="InterPro" id="IPR000194">
    <property type="entry name" value="ATPase_F1/V1/A1_a/bsu_nucl-bd"/>
</dbReference>
<reference evidence="9 10" key="1">
    <citation type="submission" date="2019-02" db="EMBL/GenBank/DDBJ databases">
        <title>Complete Genome Sequence and Methylome Analysis of free living Spirochaetas.</title>
        <authorList>
            <person name="Fomenkov A."/>
            <person name="Dubinina G."/>
            <person name="Leshcheva N."/>
            <person name="Mikheeva N."/>
            <person name="Grabovich M."/>
            <person name="Vincze T."/>
            <person name="Roberts R.J."/>
        </authorList>
    </citation>
    <scope>NUCLEOTIDE SEQUENCE [LARGE SCALE GENOMIC DNA]</scope>
    <source>
        <strain evidence="9 10">K2</strain>
    </source>
</reference>
<dbReference type="Gene3D" id="3.40.50.12240">
    <property type="match status" value="1"/>
</dbReference>
<name>A0A5C1QER6_9SPIO</name>
<dbReference type="GO" id="GO:0005524">
    <property type="term" value="F:ATP binding"/>
    <property type="evidence" value="ECO:0007669"/>
    <property type="project" value="UniProtKB-UniRule"/>
</dbReference>
<feature type="domain" description="ATPase F1/V1/A1 complex alpha/beta subunit N-terminal" evidence="7">
    <location>
        <begin position="25"/>
        <end position="87"/>
    </location>
</feature>
<sequence>MIDRNVPLQERLRTGREYVGIHKLDGPLLFIKNTHAVGYRELVECIDSTGTLRLGQVLDTSEDVVVVQVFSGTSGMNLPQTRVRFLGKPHTLNVTKSMLGRVFNGLGKAVDGGSEPVGDQQLDVNGQPVNPTAREYPKDFIQTGISVIDGMNTLIRGQKLPIFSGNGLPHNVLAAQIARQARIKGQDSEFAVVFAAMGVKHDVARYFIDSFEASGVLDNVALFLSLADDPSIERLSTPRSALTLAEHLAFNEGLHVLVIMTDMSNYCESLREISTLRGEIPSRKGYPGYLYSDLAELYERSGMLKGFKGSITQVPILTMPNDDISHPIPDLSGYITEGQIVFEREMNGRGIYPPVAGLPSLSRLMKDGIGEGMTRKDHPHLASQLFAAYSYVKDVRNLASVIGEEELTPLDHQYMEFGENFEKNFVSQGKDENRSIEETLDRGWEALSLLPSEELHRVTEEELETYYRRISDRRDHE</sequence>
<dbReference type="AlphaFoldDB" id="A0A5C1QER6"/>
<evidence type="ECO:0000313" key="10">
    <source>
        <dbReference type="Proteomes" id="UP000324209"/>
    </source>
</evidence>
<keyword evidence="5" id="KW-0375">Hydrogen ion transport</keyword>
<dbReference type="InterPro" id="IPR055190">
    <property type="entry name" value="ATP-synt_VA_C"/>
</dbReference>
<evidence type="ECO:0000256" key="1">
    <source>
        <dbReference type="ARBA" id="ARBA00008936"/>
    </source>
</evidence>
<feature type="domain" description="ATP synthase A/B type C-terminal" evidence="8">
    <location>
        <begin position="367"/>
        <end position="467"/>
    </location>
</feature>
<evidence type="ECO:0000256" key="5">
    <source>
        <dbReference type="HAMAP-Rule" id="MF_00310"/>
    </source>
</evidence>
<dbReference type="RefSeq" id="WP_149484618.1">
    <property type="nucleotide sequence ID" value="NZ_CP036150.1"/>
</dbReference>
<proteinExistence type="inferred from homology"/>
<evidence type="ECO:0000256" key="3">
    <source>
        <dbReference type="ARBA" id="ARBA00023065"/>
    </source>
</evidence>
<gene>
    <name evidence="5" type="primary">atpB</name>
    <name evidence="9" type="ORF">EXM22_00460</name>
</gene>
<dbReference type="PANTHER" id="PTHR43389">
    <property type="entry name" value="V-TYPE PROTON ATPASE SUBUNIT B"/>
    <property type="match status" value="1"/>
</dbReference>
<dbReference type="OrthoDB" id="9802718at2"/>
<keyword evidence="3 5" id="KW-0406">Ion transport</keyword>
<dbReference type="InterPro" id="IPR022879">
    <property type="entry name" value="V-ATPase_su_B/beta"/>
</dbReference>